<dbReference type="SMART" id="SM00220">
    <property type="entry name" value="S_TKc"/>
    <property type="match status" value="1"/>
</dbReference>
<evidence type="ECO:0000256" key="1">
    <source>
        <dbReference type="SAM" id="MobiDB-lite"/>
    </source>
</evidence>
<reference evidence="3 4" key="1">
    <citation type="journal article" date="2024" name="Commun. Biol.">
        <title>Comparative genomic analysis of thermophilic fungi reveals convergent evolutionary adaptations and gene losses.</title>
        <authorList>
            <person name="Steindorff A.S."/>
            <person name="Aguilar-Pontes M.V."/>
            <person name="Robinson A.J."/>
            <person name="Andreopoulos B."/>
            <person name="LaButti K."/>
            <person name="Kuo A."/>
            <person name="Mondo S."/>
            <person name="Riley R."/>
            <person name="Otillar R."/>
            <person name="Haridas S."/>
            <person name="Lipzen A."/>
            <person name="Grimwood J."/>
            <person name="Schmutz J."/>
            <person name="Clum A."/>
            <person name="Reid I.D."/>
            <person name="Moisan M.C."/>
            <person name="Butler G."/>
            <person name="Nguyen T.T.M."/>
            <person name="Dewar K."/>
            <person name="Conant G."/>
            <person name="Drula E."/>
            <person name="Henrissat B."/>
            <person name="Hansel C."/>
            <person name="Singer S."/>
            <person name="Hutchinson M.I."/>
            <person name="de Vries R.P."/>
            <person name="Natvig D.O."/>
            <person name="Powell A.J."/>
            <person name="Tsang A."/>
            <person name="Grigoriev I.V."/>
        </authorList>
    </citation>
    <scope>NUCLEOTIDE SEQUENCE [LARGE SCALE GENOMIC DNA]</scope>
    <source>
        <strain evidence="3 4">CBS 494.80</strain>
    </source>
</reference>
<organism evidence="3 4">
    <name type="scientific">Oculimacula yallundae</name>
    <dbReference type="NCBI Taxonomy" id="86028"/>
    <lineage>
        <taxon>Eukaryota</taxon>
        <taxon>Fungi</taxon>
        <taxon>Dikarya</taxon>
        <taxon>Ascomycota</taxon>
        <taxon>Pezizomycotina</taxon>
        <taxon>Leotiomycetes</taxon>
        <taxon>Helotiales</taxon>
        <taxon>Ploettnerulaceae</taxon>
        <taxon>Oculimacula</taxon>
    </lineage>
</organism>
<accession>A0ABR4CAK0</accession>
<dbReference type="PANTHER" id="PTHR44167">
    <property type="entry name" value="OVARIAN-SPECIFIC SERINE/THREONINE-PROTEIN KINASE LOK-RELATED"/>
    <property type="match status" value="1"/>
</dbReference>
<proteinExistence type="predicted"/>
<name>A0ABR4CAK0_9HELO</name>
<dbReference type="InterPro" id="IPR008271">
    <property type="entry name" value="Ser/Thr_kinase_AS"/>
</dbReference>
<feature type="compositionally biased region" description="Basic and acidic residues" evidence="1">
    <location>
        <begin position="517"/>
        <end position="527"/>
    </location>
</feature>
<feature type="compositionally biased region" description="Polar residues" evidence="1">
    <location>
        <begin position="348"/>
        <end position="371"/>
    </location>
</feature>
<sequence>MATTPVLRVPDLVLVSKLETEFSIQPEYTQHTRYVSGNTSNRRKIRKEERWERGKRLGRGCYGDVWLQKCTYGDRRGELRAVKEIGRLKGNNFYRELEAIALFSHEKYEQCFVKSYGWYENDESSFIAMEYFSNGDLQRYLGSPFQEREGQQIISQILEGLHFMHQNGFAHRDMKPANILVKYRGPVWWVKIADFGISKRTTEYFTVLQTQTGTPAFLAPEVSPSGSSESEYTNAVDIWALGIIAFCIFTGNILFIERHVGQRERYVKGTFTFPSEDLETEKISQAGCDVIKSLMAVNPEDRPTAQDCLQTSWLLDISDPTAVETQSRLTTMNKLNVTKDEICNTSDEASAKWNTNTSDGSSEMLEQQNPPWSLMTFEPPTAKVPPTVSRIRATEFQAGPARPRATPLYRSELPSLRQDRNQDTSGKPPIMMQRSPRSPPPPPGYRSGISPPPPGYQWAGIPAARIGQYQDHSRGPPPVVMRPSVSPPPKKKKSEAGGALIGHLAGKPTPVSRKTRNKAEEEKCVVM</sequence>
<feature type="compositionally biased region" description="Pro residues" evidence="1">
    <location>
        <begin position="475"/>
        <end position="488"/>
    </location>
</feature>
<feature type="compositionally biased region" description="Pro residues" evidence="1">
    <location>
        <begin position="437"/>
        <end position="455"/>
    </location>
</feature>
<dbReference type="PROSITE" id="PS50011">
    <property type="entry name" value="PROTEIN_KINASE_DOM"/>
    <property type="match status" value="1"/>
</dbReference>
<comment type="caution">
    <text evidence="3">The sequence shown here is derived from an EMBL/GenBank/DDBJ whole genome shotgun (WGS) entry which is preliminary data.</text>
</comment>
<evidence type="ECO:0000313" key="4">
    <source>
        <dbReference type="Proteomes" id="UP001595075"/>
    </source>
</evidence>
<dbReference type="Gene3D" id="1.10.510.10">
    <property type="entry name" value="Transferase(Phosphotransferase) domain 1"/>
    <property type="match status" value="1"/>
</dbReference>
<feature type="domain" description="Protein kinase" evidence="2">
    <location>
        <begin position="51"/>
        <end position="314"/>
    </location>
</feature>
<protein>
    <recommendedName>
        <fullName evidence="2">Protein kinase domain-containing protein</fullName>
    </recommendedName>
</protein>
<evidence type="ECO:0000259" key="2">
    <source>
        <dbReference type="PROSITE" id="PS50011"/>
    </source>
</evidence>
<dbReference type="PANTHER" id="PTHR44167:SF25">
    <property type="entry name" value="PROTEIN KINASE DOMAIN CONTAINING PROTEIN"/>
    <property type="match status" value="1"/>
</dbReference>
<evidence type="ECO:0000313" key="3">
    <source>
        <dbReference type="EMBL" id="KAL2066158.1"/>
    </source>
</evidence>
<feature type="region of interest" description="Disordered" evidence="1">
    <location>
        <begin position="348"/>
        <end position="527"/>
    </location>
</feature>
<gene>
    <name evidence="3" type="ORF">VTL71DRAFT_2229</name>
</gene>
<dbReference type="InterPro" id="IPR000719">
    <property type="entry name" value="Prot_kinase_dom"/>
</dbReference>
<dbReference type="InterPro" id="IPR011009">
    <property type="entry name" value="Kinase-like_dom_sf"/>
</dbReference>
<dbReference type="PROSITE" id="PS00108">
    <property type="entry name" value="PROTEIN_KINASE_ST"/>
    <property type="match status" value="1"/>
</dbReference>
<dbReference type="SUPFAM" id="SSF56112">
    <property type="entry name" value="Protein kinase-like (PK-like)"/>
    <property type="match status" value="1"/>
</dbReference>
<dbReference type="Proteomes" id="UP001595075">
    <property type="component" value="Unassembled WGS sequence"/>
</dbReference>
<dbReference type="EMBL" id="JAZHXI010000011">
    <property type="protein sequence ID" value="KAL2066158.1"/>
    <property type="molecule type" value="Genomic_DNA"/>
</dbReference>
<keyword evidence="4" id="KW-1185">Reference proteome</keyword>
<dbReference type="Pfam" id="PF00069">
    <property type="entry name" value="Pkinase"/>
    <property type="match status" value="1"/>
</dbReference>